<dbReference type="Proteomes" id="UP001141327">
    <property type="component" value="Unassembled WGS sequence"/>
</dbReference>
<comment type="caution">
    <text evidence="3">The sequence shown here is derived from an EMBL/GenBank/DDBJ whole genome shotgun (WGS) entry which is preliminary data.</text>
</comment>
<dbReference type="EMBL" id="JAPMOS010000259">
    <property type="protein sequence ID" value="KAJ4453466.1"/>
    <property type="molecule type" value="Genomic_DNA"/>
</dbReference>
<evidence type="ECO:0000313" key="4">
    <source>
        <dbReference type="Proteomes" id="UP001141327"/>
    </source>
</evidence>
<proteinExistence type="predicted"/>
<gene>
    <name evidence="3" type="ORF">PAPYR_12060</name>
</gene>
<feature type="coiled-coil region" evidence="1">
    <location>
        <begin position="684"/>
        <end position="802"/>
    </location>
</feature>
<feature type="coiled-coil region" evidence="1">
    <location>
        <begin position="41"/>
        <end position="149"/>
    </location>
</feature>
<sequence>MWARLTAGINAVTKDLATEDDDANGEDHDISRRGPGPADALSTLNEENAAFRQEIRDLSQKIQELTESRAIIEREHAQTITDLEALTHELAASNAQCAEWQRKCAQAAAQLALTAQQEHQRMVDQTHAVEQAQSEADRLRAMMQEMRAALERPPAAVPPECVAACGNLRRAIEEWDENLGVADWREEWRRIADIAPGEQRRQRRQEVMGRVVELAAGRIGQEELDVALEGPPPAATEADDMAQATSLLSGLSDALHARLQWSLAALAAARTRGPAATEPTSRPLPEESSPPSSGLIASLREELAAAARDLETARAAEKSAQAALATTRDAAAALQSQLTSAQHDHEAACADLQSQLNALQHNHADLQANQRDEAAACADLQTQLAASQRACADLQAQLTALQHDHADLLQSQRATSQPEHEAACADLQAQLTASQRDCADLQAQLSALQRDHAEMQAQLTASQHDCADLHSQLTAPESACAGLQHQLAAIQRDHADLQSQLTASQRDCADLQAQLTASQREHEVACADLQSRLTASQRDCADLQAQLAAIQREHEAACADLQSRLTASQRDCADLQAQLAAIQNEHEAIGAELATSQRASAAHEAACADLQSRLVASQREHEAACAELQARLAVVREANASAQEQEARAVDNGGVVEAEAEAVREWRGRWEAAREEARGNAQSLAAATALTADLQAQIAALQHQLAQVSATTSISDHPEAALDSQPGDSLSSTSAVAVAAEEELRELRRQAAAGQAALDAAKADAKACGYHHNIIGEAAEARVRLEEERDRLQANLDELTATCTRP</sequence>
<dbReference type="SUPFAM" id="SSF90257">
    <property type="entry name" value="Myosin rod fragments"/>
    <property type="match status" value="1"/>
</dbReference>
<feature type="region of interest" description="Disordered" evidence="2">
    <location>
        <begin position="17"/>
        <end position="38"/>
    </location>
</feature>
<protein>
    <submittedName>
        <fullName evidence="3">Uncharacterized protein</fullName>
    </submittedName>
</protein>
<feature type="coiled-coil region" evidence="1">
    <location>
        <begin position="342"/>
        <end position="592"/>
    </location>
</feature>
<organism evidence="3 4">
    <name type="scientific">Paratrimastix pyriformis</name>
    <dbReference type="NCBI Taxonomy" id="342808"/>
    <lineage>
        <taxon>Eukaryota</taxon>
        <taxon>Metamonada</taxon>
        <taxon>Preaxostyla</taxon>
        <taxon>Paratrimastigidae</taxon>
        <taxon>Paratrimastix</taxon>
    </lineage>
</organism>
<keyword evidence="4" id="KW-1185">Reference proteome</keyword>
<accession>A0ABQ8U6I5</accession>
<dbReference type="PANTHER" id="PTHR43941">
    <property type="entry name" value="STRUCTURAL MAINTENANCE OF CHROMOSOMES PROTEIN 2"/>
    <property type="match status" value="1"/>
</dbReference>
<evidence type="ECO:0000256" key="1">
    <source>
        <dbReference type="SAM" id="Coils"/>
    </source>
</evidence>
<dbReference type="PANTHER" id="PTHR43941:SF1">
    <property type="entry name" value="STRUCTURAL MAINTENANCE OF CHROMOSOMES PROTEIN 2"/>
    <property type="match status" value="1"/>
</dbReference>
<reference evidence="3" key="1">
    <citation type="journal article" date="2022" name="bioRxiv">
        <title>Genomics of Preaxostyla Flagellates Illuminates Evolutionary Transitions and the Path Towards Mitochondrial Loss.</title>
        <authorList>
            <person name="Novak L.V.F."/>
            <person name="Treitli S.C."/>
            <person name="Pyrih J."/>
            <person name="Halakuc P."/>
            <person name="Pipaliya S.V."/>
            <person name="Vacek V."/>
            <person name="Brzon O."/>
            <person name="Soukal P."/>
            <person name="Eme L."/>
            <person name="Dacks J.B."/>
            <person name="Karnkowska A."/>
            <person name="Elias M."/>
            <person name="Hampl V."/>
        </authorList>
    </citation>
    <scope>NUCLEOTIDE SEQUENCE</scope>
    <source>
        <strain evidence="3">RCP-MX</strain>
    </source>
</reference>
<evidence type="ECO:0000256" key="2">
    <source>
        <dbReference type="SAM" id="MobiDB-lite"/>
    </source>
</evidence>
<dbReference type="Gene3D" id="1.10.287.1490">
    <property type="match status" value="1"/>
</dbReference>
<feature type="region of interest" description="Disordered" evidence="2">
    <location>
        <begin position="272"/>
        <end position="294"/>
    </location>
</feature>
<evidence type="ECO:0000313" key="3">
    <source>
        <dbReference type="EMBL" id="KAJ4453466.1"/>
    </source>
</evidence>
<feature type="coiled-coil region" evidence="1">
    <location>
        <begin position="618"/>
        <end position="645"/>
    </location>
</feature>
<keyword evidence="1" id="KW-0175">Coiled coil</keyword>
<name>A0ABQ8U6I5_9EUKA</name>
<feature type="compositionally biased region" description="Low complexity" evidence="2">
    <location>
        <begin position="272"/>
        <end position="293"/>
    </location>
</feature>